<protein>
    <submittedName>
        <fullName evidence="1">Uncharacterized protein</fullName>
    </submittedName>
</protein>
<name>A0A7W8JWF7_9DEIO</name>
<accession>A0A7W8JWF7</accession>
<evidence type="ECO:0000313" key="1">
    <source>
        <dbReference type="EMBL" id="MBB5363011.1"/>
    </source>
</evidence>
<proteinExistence type="predicted"/>
<comment type="caution">
    <text evidence="1">The sequence shown here is derived from an EMBL/GenBank/DDBJ whole genome shotgun (WGS) entry which is preliminary data.</text>
</comment>
<evidence type="ECO:0000313" key="2">
    <source>
        <dbReference type="Proteomes" id="UP000552709"/>
    </source>
</evidence>
<organism evidence="1 2">
    <name type="scientific">Deinococcus humi</name>
    <dbReference type="NCBI Taxonomy" id="662880"/>
    <lineage>
        <taxon>Bacteria</taxon>
        <taxon>Thermotogati</taxon>
        <taxon>Deinococcota</taxon>
        <taxon>Deinococci</taxon>
        <taxon>Deinococcales</taxon>
        <taxon>Deinococcaceae</taxon>
        <taxon>Deinococcus</taxon>
    </lineage>
</organism>
<sequence>MLDLAPDWTGGIDDFMNKANAWLHRLLTLDRATRPEAEVNARLSRHDATVGLLSFTCP</sequence>
<dbReference type="Proteomes" id="UP000552709">
    <property type="component" value="Unassembled WGS sequence"/>
</dbReference>
<gene>
    <name evidence="1" type="ORF">HNQ08_002109</name>
</gene>
<dbReference type="AlphaFoldDB" id="A0A7W8JWF7"/>
<keyword evidence="2" id="KW-1185">Reference proteome</keyword>
<dbReference type="RefSeq" id="WP_184131070.1">
    <property type="nucleotide sequence ID" value="NZ_JACHFL010000004.1"/>
</dbReference>
<reference evidence="1 2" key="1">
    <citation type="submission" date="2020-08" db="EMBL/GenBank/DDBJ databases">
        <title>Genomic Encyclopedia of Type Strains, Phase IV (KMG-IV): sequencing the most valuable type-strain genomes for metagenomic binning, comparative biology and taxonomic classification.</title>
        <authorList>
            <person name="Goeker M."/>
        </authorList>
    </citation>
    <scope>NUCLEOTIDE SEQUENCE [LARGE SCALE GENOMIC DNA]</scope>
    <source>
        <strain evidence="1 2">DSM 27939</strain>
    </source>
</reference>
<dbReference type="EMBL" id="JACHFL010000004">
    <property type="protein sequence ID" value="MBB5363011.1"/>
    <property type="molecule type" value="Genomic_DNA"/>
</dbReference>